<accession>A0A0S2KBP9</accession>
<keyword evidence="5" id="KW-0720">Serine protease</keyword>
<dbReference type="InterPro" id="IPR027461">
    <property type="entry name" value="Carboxypeptidase_A_C_sf"/>
</dbReference>
<evidence type="ECO:0000313" key="9">
    <source>
        <dbReference type="Proteomes" id="UP000065641"/>
    </source>
</evidence>
<name>A0A0S2KBP9_9GAMM</name>
<evidence type="ECO:0000256" key="4">
    <source>
        <dbReference type="ARBA" id="ARBA00022801"/>
    </source>
</evidence>
<dbReference type="EMBL" id="CP013189">
    <property type="protein sequence ID" value="ALO45755.1"/>
    <property type="molecule type" value="Genomic_DNA"/>
</dbReference>
<dbReference type="GO" id="GO:0004180">
    <property type="term" value="F:carboxypeptidase activity"/>
    <property type="evidence" value="ECO:0007669"/>
    <property type="project" value="UniProtKB-KW"/>
</dbReference>
<dbReference type="CDD" id="cd07062">
    <property type="entry name" value="Peptidase_S66_mccF_like"/>
    <property type="match status" value="1"/>
</dbReference>
<keyword evidence="3" id="KW-0645">Protease</keyword>
<reference evidence="8 9" key="1">
    <citation type="submission" date="2015-11" db="EMBL/GenBank/DDBJ databases">
        <authorList>
            <person name="Zhang Y."/>
            <person name="Guo Z."/>
        </authorList>
    </citation>
    <scope>NUCLEOTIDE SEQUENCE [LARGE SCALE GENOMIC DNA]</scope>
    <source>
        <strain evidence="8 9">KCTC 32221</strain>
    </source>
</reference>
<dbReference type="InterPro" id="IPR040449">
    <property type="entry name" value="Peptidase_S66_N"/>
</dbReference>
<dbReference type="PIRSF" id="PIRSF028757">
    <property type="entry name" value="LD-carboxypeptidase"/>
    <property type="match status" value="1"/>
</dbReference>
<dbReference type="Gene3D" id="3.40.50.10740">
    <property type="entry name" value="Class I glutamine amidotransferase-like"/>
    <property type="match status" value="1"/>
</dbReference>
<dbReference type="OrthoDB" id="9807329at2"/>
<dbReference type="SUPFAM" id="SSF141986">
    <property type="entry name" value="LD-carboxypeptidase A C-terminal domain-like"/>
    <property type="match status" value="1"/>
</dbReference>
<dbReference type="PANTHER" id="PTHR30237:SF2">
    <property type="entry name" value="MUREIN TETRAPEPTIDE CARBOXYPEPTIDASE"/>
    <property type="match status" value="1"/>
</dbReference>
<gene>
    <name evidence="8" type="ORF">PS2015_1093</name>
</gene>
<dbReference type="Pfam" id="PF17676">
    <property type="entry name" value="Peptidase_S66C"/>
    <property type="match status" value="1"/>
</dbReference>
<dbReference type="KEGG" id="pspi:PS2015_1093"/>
<dbReference type="Proteomes" id="UP000065641">
    <property type="component" value="Chromosome"/>
</dbReference>
<dbReference type="InterPro" id="IPR027478">
    <property type="entry name" value="LdcA_N"/>
</dbReference>
<protein>
    <submittedName>
        <fullName evidence="8">LD-carboxypeptidase</fullName>
    </submittedName>
</protein>
<keyword evidence="9" id="KW-1185">Reference proteome</keyword>
<evidence type="ECO:0000259" key="6">
    <source>
        <dbReference type="Pfam" id="PF02016"/>
    </source>
</evidence>
<evidence type="ECO:0000256" key="3">
    <source>
        <dbReference type="ARBA" id="ARBA00022670"/>
    </source>
</evidence>
<feature type="domain" description="LD-carboxypeptidase N-terminal" evidence="6">
    <location>
        <begin position="13"/>
        <end position="132"/>
    </location>
</feature>
<dbReference type="GO" id="GO:0006508">
    <property type="term" value="P:proteolysis"/>
    <property type="evidence" value="ECO:0007669"/>
    <property type="project" value="UniProtKB-KW"/>
</dbReference>
<dbReference type="SUPFAM" id="SSF52317">
    <property type="entry name" value="Class I glutamine amidotransferase-like"/>
    <property type="match status" value="1"/>
</dbReference>
<evidence type="ECO:0000313" key="8">
    <source>
        <dbReference type="EMBL" id="ALO45755.1"/>
    </source>
</evidence>
<dbReference type="InterPro" id="IPR040921">
    <property type="entry name" value="Peptidase_S66C"/>
</dbReference>
<dbReference type="STRING" id="1249552.PS2015_1093"/>
<evidence type="ECO:0000256" key="1">
    <source>
        <dbReference type="ARBA" id="ARBA00010233"/>
    </source>
</evidence>
<evidence type="ECO:0000259" key="7">
    <source>
        <dbReference type="Pfam" id="PF17676"/>
    </source>
</evidence>
<dbReference type="Pfam" id="PF02016">
    <property type="entry name" value="Peptidase_S66"/>
    <property type="match status" value="1"/>
</dbReference>
<organism evidence="8 9">
    <name type="scientific">Pseudohongiella spirulinae</name>
    <dbReference type="NCBI Taxonomy" id="1249552"/>
    <lineage>
        <taxon>Bacteria</taxon>
        <taxon>Pseudomonadati</taxon>
        <taxon>Pseudomonadota</taxon>
        <taxon>Gammaproteobacteria</taxon>
        <taxon>Pseudomonadales</taxon>
        <taxon>Pseudohongiellaceae</taxon>
        <taxon>Pseudohongiella</taxon>
    </lineage>
</organism>
<feature type="domain" description="LD-carboxypeptidase C-terminal" evidence="7">
    <location>
        <begin position="207"/>
        <end position="329"/>
    </location>
</feature>
<dbReference type="InterPro" id="IPR003507">
    <property type="entry name" value="S66_fam"/>
</dbReference>
<comment type="similarity">
    <text evidence="1">Belongs to the peptidase S66 family.</text>
</comment>
<dbReference type="AlphaFoldDB" id="A0A0S2KBP9"/>
<keyword evidence="4" id="KW-0378">Hydrolase</keyword>
<evidence type="ECO:0000256" key="2">
    <source>
        <dbReference type="ARBA" id="ARBA00022645"/>
    </source>
</evidence>
<dbReference type="Gene3D" id="3.50.30.60">
    <property type="entry name" value="LD-carboxypeptidase A C-terminal domain-like"/>
    <property type="match status" value="1"/>
</dbReference>
<dbReference type="InterPro" id="IPR029062">
    <property type="entry name" value="Class_I_gatase-like"/>
</dbReference>
<dbReference type="PANTHER" id="PTHR30237">
    <property type="entry name" value="MURAMOYLTETRAPEPTIDE CARBOXYPEPTIDASE"/>
    <property type="match status" value="1"/>
</dbReference>
<proteinExistence type="inferred from homology"/>
<evidence type="ECO:0000256" key="5">
    <source>
        <dbReference type="ARBA" id="ARBA00022825"/>
    </source>
</evidence>
<sequence>MKYPEPLKKGSRVAITAFSSGIAERHEKRFQEVVRTLKQRGYDVVVGDCLKSRKKHVSAPKEQRADELLRFLTDDNIDAVAPPWGGELAMELLPLLDFKRISRAKPKWIFGFSDVSTIAASINSVVGWATVHCSNLMDLVDTNVEPLIANTLNHLETPVGGTFVQTGSENHTRKWPEIETEPLAYVVGETKTQWKWLVRPMSVDAVSGRLIGGCWDTLFHLFETPFLALSELNSKYEEGLLLYLENAEMSPCDLVRTIHNMQFRGVFNNVNGLILGRNLRADSQIEDDLTYLDVLTEHLANKNIPVMYDVDIGHVPPNLTLINGSVAEIRLVNGQGSITQWLK</sequence>
<dbReference type="RefSeq" id="WP_058021267.1">
    <property type="nucleotide sequence ID" value="NZ_CP013189.1"/>
</dbReference>
<keyword evidence="2 8" id="KW-0121">Carboxypeptidase</keyword>
<dbReference type="GO" id="GO:0008236">
    <property type="term" value="F:serine-type peptidase activity"/>
    <property type="evidence" value="ECO:0007669"/>
    <property type="project" value="UniProtKB-KW"/>
</dbReference>